<reference evidence="6" key="1">
    <citation type="journal article" date="2023" name="IScience">
        <title>Live-bearing cockroach genome reveals convergent evolutionary mechanisms linked to viviparity in insects and beyond.</title>
        <authorList>
            <person name="Fouks B."/>
            <person name="Harrison M.C."/>
            <person name="Mikhailova A.A."/>
            <person name="Marchal E."/>
            <person name="English S."/>
            <person name="Carruthers M."/>
            <person name="Jennings E.C."/>
            <person name="Chiamaka E.L."/>
            <person name="Frigard R.A."/>
            <person name="Pippel M."/>
            <person name="Attardo G.M."/>
            <person name="Benoit J.B."/>
            <person name="Bornberg-Bauer E."/>
            <person name="Tobe S.S."/>
        </authorList>
    </citation>
    <scope>NUCLEOTIDE SEQUENCE</scope>
    <source>
        <tissue evidence="6">Testes</tissue>
    </source>
</reference>
<evidence type="ECO:0000256" key="3">
    <source>
        <dbReference type="ARBA" id="ARBA00022694"/>
    </source>
</evidence>
<dbReference type="InterPro" id="IPR029063">
    <property type="entry name" value="SAM-dependent_MTases_sf"/>
</dbReference>
<dbReference type="Gene3D" id="3.30.2130.30">
    <property type="match status" value="1"/>
</dbReference>
<evidence type="ECO:0000313" key="6">
    <source>
        <dbReference type="EMBL" id="KAJ9581289.1"/>
    </source>
</evidence>
<sequence length="372" mass="41507">SIKSPKIEVAQTLQSMISDVDVKKIVNVWAKKHTYDGILFPTIEEYKCAQLEESKLRELASATAEAKYRAILDSGSVVEEKQKRSLLNMLRGEACKEHDSRKAETRVLKFRLTCARNGQHRFTSEDAAAYVGGKLQDLYFWVVDLSHPDLEFVLFIRNEAVSYGISLTKSSKHRRNIKYFGPMTLRATICAGMLRLAAPQLGDIVVDPMCGGGSIPIEATCTHPGIYCLCGDRSPAAVERTHNNIAQQEHIGSRLDTFTWTVTSLPLKDQSVDVFITDLPFGKRSGSVANNRVLYENILIEMARVVRSKTGRAVLLTADRRSMALALKITATTWRLERKLNVNVGGLEARVYLLHRKGTSVAPPSHPHKKKT</sequence>
<accession>A0AAD7ZIF3</accession>
<keyword evidence="7" id="KW-1185">Reference proteome</keyword>
<feature type="domain" description="THUMP" evidence="5">
    <location>
        <begin position="60"/>
        <end position="167"/>
    </location>
</feature>
<dbReference type="EMBL" id="JASPKZ010007958">
    <property type="protein sequence ID" value="KAJ9581289.1"/>
    <property type="molecule type" value="Genomic_DNA"/>
</dbReference>
<dbReference type="GO" id="GO:0003723">
    <property type="term" value="F:RNA binding"/>
    <property type="evidence" value="ECO:0007669"/>
    <property type="project" value="UniProtKB-UniRule"/>
</dbReference>
<organism evidence="6 7">
    <name type="scientific">Diploptera punctata</name>
    <name type="common">Pacific beetle cockroach</name>
    <dbReference type="NCBI Taxonomy" id="6984"/>
    <lineage>
        <taxon>Eukaryota</taxon>
        <taxon>Metazoa</taxon>
        <taxon>Ecdysozoa</taxon>
        <taxon>Arthropoda</taxon>
        <taxon>Hexapoda</taxon>
        <taxon>Insecta</taxon>
        <taxon>Pterygota</taxon>
        <taxon>Neoptera</taxon>
        <taxon>Polyneoptera</taxon>
        <taxon>Dictyoptera</taxon>
        <taxon>Blattodea</taxon>
        <taxon>Blaberoidea</taxon>
        <taxon>Blaberidae</taxon>
        <taxon>Diplopterinae</taxon>
        <taxon>Diploptera</taxon>
    </lineage>
</organism>
<keyword evidence="2" id="KW-0808">Transferase</keyword>
<dbReference type="Gene3D" id="3.40.50.150">
    <property type="entry name" value="Vaccinia Virus protein VP39"/>
    <property type="match status" value="1"/>
</dbReference>
<keyword evidence="2" id="KW-0489">Methyltransferase</keyword>
<dbReference type="Pfam" id="PF01170">
    <property type="entry name" value="UPF0020"/>
    <property type="match status" value="1"/>
</dbReference>
<dbReference type="SUPFAM" id="SSF143437">
    <property type="entry name" value="THUMP domain-like"/>
    <property type="match status" value="1"/>
</dbReference>
<dbReference type="Pfam" id="PF02926">
    <property type="entry name" value="THUMP"/>
    <property type="match status" value="1"/>
</dbReference>
<dbReference type="GO" id="GO:0030488">
    <property type="term" value="P:tRNA methylation"/>
    <property type="evidence" value="ECO:0007669"/>
    <property type="project" value="TreeGrafter"/>
</dbReference>
<protein>
    <recommendedName>
        <fullName evidence="5">THUMP domain-containing protein</fullName>
    </recommendedName>
</protein>
<evidence type="ECO:0000313" key="7">
    <source>
        <dbReference type="Proteomes" id="UP001233999"/>
    </source>
</evidence>
<dbReference type="GO" id="GO:0043527">
    <property type="term" value="C:tRNA methyltransferase complex"/>
    <property type="evidence" value="ECO:0007669"/>
    <property type="project" value="UniProtKB-ARBA"/>
</dbReference>
<evidence type="ECO:0000256" key="4">
    <source>
        <dbReference type="PROSITE-ProRule" id="PRU00529"/>
    </source>
</evidence>
<dbReference type="PANTHER" id="PTHR14911">
    <property type="entry name" value="THUMP DOMAIN-CONTAINING"/>
    <property type="match status" value="1"/>
</dbReference>
<dbReference type="FunFam" id="3.40.50.150:FF:000073">
    <property type="entry name" value="THUMP domain containing 3"/>
    <property type="match status" value="1"/>
</dbReference>
<gene>
    <name evidence="6" type="ORF">L9F63_023523</name>
</gene>
<dbReference type="SUPFAM" id="SSF53335">
    <property type="entry name" value="S-adenosyl-L-methionine-dependent methyltransferases"/>
    <property type="match status" value="1"/>
</dbReference>
<dbReference type="InterPro" id="IPR000241">
    <property type="entry name" value="RlmKL-like_Mtase"/>
</dbReference>
<dbReference type="Proteomes" id="UP001233999">
    <property type="component" value="Unassembled WGS sequence"/>
</dbReference>
<dbReference type="PANTHER" id="PTHR14911:SF13">
    <property type="entry name" value="TRNA (GUANINE(6)-N2)-METHYLTRANSFERASE THUMP3"/>
    <property type="match status" value="1"/>
</dbReference>
<keyword evidence="3" id="KW-0819">tRNA processing</keyword>
<dbReference type="GO" id="GO:0016423">
    <property type="term" value="F:tRNA (guanine) methyltransferase activity"/>
    <property type="evidence" value="ECO:0007669"/>
    <property type="project" value="TreeGrafter"/>
</dbReference>
<dbReference type="AlphaFoldDB" id="A0AAD7ZIF3"/>
<proteinExistence type="predicted"/>
<dbReference type="GO" id="GO:0005737">
    <property type="term" value="C:cytoplasm"/>
    <property type="evidence" value="ECO:0007669"/>
    <property type="project" value="UniProtKB-SubCell"/>
</dbReference>
<dbReference type="SMART" id="SM00981">
    <property type="entry name" value="THUMP"/>
    <property type="match status" value="1"/>
</dbReference>
<comment type="subcellular location">
    <subcellularLocation>
        <location evidence="1">Cytoplasm</location>
    </subcellularLocation>
</comment>
<dbReference type="PROSITE" id="PS51165">
    <property type="entry name" value="THUMP"/>
    <property type="match status" value="1"/>
</dbReference>
<keyword evidence="4" id="KW-0694">RNA-binding</keyword>
<reference evidence="6" key="2">
    <citation type="submission" date="2023-05" db="EMBL/GenBank/DDBJ databases">
        <authorList>
            <person name="Fouks B."/>
        </authorList>
    </citation>
    <scope>NUCLEOTIDE SEQUENCE</scope>
    <source>
        <strain evidence="6">Stay&amp;Tobe</strain>
        <tissue evidence="6">Testes</tissue>
    </source>
</reference>
<comment type="caution">
    <text evidence="6">The sequence shown here is derived from an EMBL/GenBank/DDBJ whole genome shotgun (WGS) entry which is preliminary data.</text>
</comment>
<evidence type="ECO:0000259" key="5">
    <source>
        <dbReference type="PROSITE" id="PS51165"/>
    </source>
</evidence>
<evidence type="ECO:0000256" key="1">
    <source>
        <dbReference type="ARBA" id="ARBA00004496"/>
    </source>
</evidence>
<dbReference type="InterPro" id="IPR004114">
    <property type="entry name" value="THUMP_dom"/>
</dbReference>
<name>A0AAD7ZIF3_DIPPU</name>
<evidence type="ECO:0000256" key="2">
    <source>
        <dbReference type="ARBA" id="ARBA00022603"/>
    </source>
</evidence>
<feature type="non-terminal residue" evidence="6">
    <location>
        <position position="1"/>
    </location>
</feature>
<feature type="non-terminal residue" evidence="6">
    <location>
        <position position="372"/>
    </location>
</feature>